<dbReference type="Proteomes" id="UP001501321">
    <property type="component" value="Unassembled WGS sequence"/>
</dbReference>
<gene>
    <name evidence="1" type="ORF">GCM10023095_18930</name>
</gene>
<dbReference type="InterPro" id="IPR021343">
    <property type="entry name" value="DUF2960"/>
</dbReference>
<name>A0ABP8Q947_9GAMM</name>
<evidence type="ECO:0000313" key="1">
    <source>
        <dbReference type="EMBL" id="GAA4499192.1"/>
    </source>
</evidence>
<organism evidence="1 2">
    <name type="scientific">Pseudaeromonas paramecii</name>
    <dbReference type="NCBI Taxonomy" id="2138166"/>
    <lineage>
        <taxon>Bacteria</taxon>
        <taxon>Pseudomonadati</taxon>
        <taxon>Pseudomonadota</taxon>
        <taxon>Gammaproteobacteria</taxon>
        <taxon>Aeromonadales</taxon>
        <taxon>Aeromonadaceae</taxon>
        <taxon>Pseudaeromonas</taxon>
    </lineage>
</organism>
<evidence type="ECO:0000313" key="2">
    <source>
        <dbReference type="Proteomes" id="UP001501321"/>
    </source>
</evidence>
<comment type="caution">
    <text evidence="1">The sequence shown here is derived from an EMBL/GenBank/DDBJ whole genome shotgun (WGS) entry which is preliminary data.</text>
</comment>
<dbReference type="Pfam" id="PF11173">
    <property type="entry name" value="DUF2960"/>
    <property type="match status" value="1"/>
</dbReference>
<sequence length="80" mass="9241">MAITITYSYRGQARSLPYANDKYHDIYEALAKAEGVDLSAFLAMEHQLRALTRDKQALKDYREKEFARLGFADIQVTREP</sequence>
<accession>A0ABP8Q947</accession>
<keyword evidence="2" id="KW-1185">Reference proteome</keyword>
<reference evidence="2" key="1">
    <citation type="journal article" date="2019" name="Int. J. Syst. Evol. Microbiol.">
        <title>The Global Catalogue of Microorganisms (GCM) 10K type strain sequencing project: providing services to taxonomists for standard genome sequencing and annotation.</title>
        <authorList>
            <consortium name="The Broad Institute Genomics Platform"/>
            <consortium name="The Broad Institute Genome Sequencing Center for Infectious Disease"/>
            <person name="Wu L."/>
            <person name="Ma J."/>
        </authorList>
    </citation>
    <scope>NUCLEOTIDE SEQUENCE [LARGE SCALE GENOMIC DNA]</scope>
    <source>
        <strain evidence="2">JCM 32226</strain>
    </source>
</reference>
<dbReference type="EMBL" id="BAABFC010000012">
    <property type="protein sequence ID" value="GAA4499192.1"/>
    <property type="molecule type" value="Genomic_DNA"/>
</dbReference>
<proteinExistence type="predicted"/>
<dbReference type="RefSeq" id="WP_345012394.1">
    <property type="nucleotide sequence ID" value="NZ_BAABFC010000012.1"/>
</dbReference>
<protein>
    <submittedName>
        <fullName evidence="1">DUF2960 domain-containing protein</fullName>
    </submittedName>
</protein>